<dbReference type="PROSITE" id="PS50042">
    <property type="entry name" value="CNMP_BINDING_3"/>
    <property type="match status" value="1"/>
</dbReference>
<dbReference type="InterPro" id="IPR018490">
    <property type="entry name" value="cNMP-bd_dom_sf"/>
</dbReference>
<accession>A0ABT4W283</accession>
<sequence length="225" mass="25297">MYEEFVWSDVLVLMAAGLFVLGYLVINQIGLRLMLLLGTVLYIWYYAIVEDTPLWSAVWASTATGIANLIGLLSLFYRRSRWAIPKKFRDIYSQFDALPPGDFRKLMGASKRLIRKAGHQLTEEGSQVHTIYYVINGSVEVEKFGSRFSIPDGIFIGEVAYLTGNRASASTYLSRDSEVLEWDVAELKQRASRDPRFRLALDAMISLDLAGKVARAGSERQIEGA</sequence>
<reference evidence="3 4" key="1">
    <citation type="submission" date="2023-01" db="EMBL/GenBank/DDBJ databases">
        <authorList>
            <person name="Yoon J.-W."/>
        </authorList>
    </citation>
    <scope>NUCLEOTIDE SEQUENCE [LARGE SCALE GENOMIC DNA]</scope>
    <source>
        <strain evidence="3 4">KMU-50</strain>
    </source>
</reference>
<name>A0ABT4W283_9RHOB</name>
<feature type="transmembrane region" description="Helical" evidence="1">
    <location>
        <begin position="55"/>
        <end position="77"/>
    </location>
</feature>
<evidence type="ECO:0000259" key="2">
    <source>
        <dbReference type="PROSITE" id="PS50042"/>
    </source>
</evidence>
<dbReference type="Proteomes" id="UP001528040">
    <property type="component" value="Unassembled WGS sequence"/>
</dbReference>
<keyword evidence="1" id="KW-0812">Transmembrane</keyword>
<proteinExistence type="predicted"/>
<gene>
    <name evidence="3" type="ORF">O2N63_10840</name>
</gene>
<dbReference type="InterPro" id="IPR014710">
    <property type="entry name" value="RmlC-like_jellyroll"/>
</dbReference>
<feature type="domain" description="Cyclic nucleotide-binding" evidence="2">
    <location>
        <begin position="94"/>
        <end position="189"/>
    </location>
</feature>
<feature type="transmembrane region" description="Helical" evidence="1">
    <location>
        <begin position="6"/>
        <end position="26"/>
    </location>
</feature>
<dbReference type="RefSeq" id="WP_271054290.1">
    <property type="nucleotide sequence ID" value="NZ_JAQIIO010000005.1"/>
</dbReference>
<dbReference type="SUPFAM" id="SSF51206">
    <property type="entry name" value="cAMP-binding domain-like"/>
    <property type="match status" value="1"/>
</dbReference>
<evidence type="ECO:0000256" key="1">
    <source>
        <dbReference type="SAM" id="Phobius"/>
    </source>
</evidence>
<evidence type="ECO:0000313" key="3">
    <source>
        <dbReference type="EMBL" id="MDA5094581.1"/>
    </source>
</evidence>
<keyword evidence="1" id="KW-1133">Transmembrane helix</keyword>
<organism evidence="3 4">
    <name type="scientific">Aliiroseovarius salicola</name>
    <dbReference type="NCBI Taxonomy" id="3009082"/>
    <lineage>
        <taxon>Bacteria</taxon>
        <taxon>Pseudomonadati</taxon>
        <taxon>Pseudomonadota</taxon>
        <taxon>Alphaproteobacteria</taxon>
        <taxon>Rhodobacterales</taxon>
        <taxon>Paracoccaceae</taxon>
        <taxon>Aliiroseovarius</taxon>
    </lineage>
</organism>
<evidence type="ECO:0000313" key="4">
    <source>
        <dbReference type="Proteomes" id="UP001528040"/>
    </source>
</evidence>
<comment type="caution">
    <text evidence="3">The sequence shown here is derived from an EMBL/GenBank/DDBJ whole genome shotgun (WGS) entry which is preliminary data.</text>
</comment>
<dbReference type="EMBL" id="JAQIIO010000005">
    <property type="protein sequence ID" value="MDA5094581.1"/>
    <property type="molecule type" value="Genomic_DNA"/>
</dbReference>
<feature type="transmembrane region" description="Helical" evidence="1">
    <location>
        <begin position="33"/>
        <end position="49"/>
    </location>
</feature>
<protein>
    <submittedName>
        <fullName evidence="3">Cyclic nucleotide-binding domain-containing protein</fullName>
    </submittedName>
</protein>
<dbReference type="InterPro" id="IPR000595">
    <property type="entry name" value="cNMP-bd_dom"/>
</dbReference>
<keyword evidence="1" id="KW-0472">Membrane</keyword>
<keyword evidence="4" id="KW-1185">Reference proteome</keyword>
<dbReference type="CDD" id="cd00038">
    <property type="entry name" value="CAP_ED"/>
    <property type="match status" value="1"/>
</dbReference>
<dbReference type="Gene3D" id="2.60.120.10">
    <property type="entry name" value="Jelly Rolls"/>
    <property type="match status" value="1"/>
</dbReference>